<evidence type="ECO:0000256" key="1">
    <source>
        <dbReference type="SAM" id="Phobius"/>
    </source>
</evidence>
<dbReference type="EMBL" id="PFWU01000039">
    <property type="protein sequence ID" value="PJA45415.1"/>
    <property type="molecule type" value="Genomic_DNA"/>
</dbReference>
<dbReference type="Proteomes" id="UP000229385">
    <property type="component" value="Unassembled WGS sequence"/>
</dbReference>
<dbReference type="SUPFAM" id="SSF53335">
    <property type="entry name" value="S-adenosyl-L-methionine-dependent methyltransferases"/>
    <property type="match status" value="1"/>
</dbReference>
<dbReference type="InterPro" id="IPR029063">
    <property type="entry name" value="SAM-dependent_MTases_sf"/>
</dbReference>
<keyword evidence="1" id="KW-0812">Transmembrane</keyword>
<proteinExistence type="predicted"/>
<reference evidence="3" key="1">
    <citation type="submission" date="2017-09" db="EMBL/GenBank/DDBJ databases">
        <title>Depth-based differentiation of microbial function through sediment-hosted aquifers and enrichment of novel symbionts in the deep terrestrial subsurface.</title>
        <authorList>
            <person name="Probst A.J."/>
            <person name="Ladd B."/>
            <person name="Jarett J.K."/>
            <person name="Geller-Mcgrath D.E."/>
            <person name="Sieber C.M.K."/>
            <person name="Emerson J.B."/>
            <person name="Anantharaman K."/>
            <person name="Thomas B.C."/>
            <person name="Malmstrom R."/>
            <person name="Stieglmeier M."/>
            <person name="Klingl A."/>
            <person name="Woyke T."/>
            <person name="Ryan C.M."/>
            <person name="Banfield J.F."/>
        </authorList>
    </citation>
    <scope>NUCLEOTIDE SEQUENCE [LARGE SCALE GENOMIC DNA]</scope>
</reference>
<name>A0A2M7XC16_9BACT</name>
<feature type="transmembrane region" description="Helical" evidence="1">
    <location>
        <begin position="6"/>
        <end position="28"/>
    </location>
</feature>
<dbReference type="AlphaFoldDB" id="A0A2M7XC16"/>
<evidence type="ECO:0000313" key="3">
    <source>
        <dbReference type="Proteomes" id="UP000229385"/>
    </source>
</evidence>
<gene>
    <name evidence="2" type="ORF">CO174_03255</name>
</gene>
<evidence type="ECO:0000313" key="2">
    <source>
        <dbReference type="EMBL" id="PJA45415.1"/>
    </source>
</evidence>
<organism evidence="2 3">
    <name type="scientific">Candidatus Uhrbacteria bacterium CG_4_9_14_3_um_filter_50_9</name>
    <dbReference type="NCBI Taxonomy" id="1975035"/>
    <lineage>
        <taxon>Bacteria</taxon>
        <taxon>Candidatus Uhriibacteriota</taxon>
    </lineage>
</organism>
<comment type="caution">
    <text evidence="2">The sequence shown here is derived from an EMBL/GenBank/DDBJ whole genome shotgun (WGS) entry which is preliminary data.</text>
</comment>
<accession>A0A2M7XC16</accession>
<keyword evidence="1" id="KW-1133">Transmembrane helix</keyword>
<evidence type="ECO:0008006" key="4">
    <source>
        <dbReference type="Google" id="ProtNLM"/>
    </source>
</evidence>
<sequence>MNSFAVLAIVFINVALLGFACFVFWFTFRAMRTVPWIRTRRFIRKTLLELADVQPGEVVVDLGSGDGSIVLTAAQEFQHKVWESNNFVF</sequence>
<dbReference type="Gene3D" id="3.40.50.150">
    <property type="entry name" value="Vaccinia Virus protein VP39"/>
    <property type="match status" value="1"/>
</dbReference>
<keyword evidence="1" id="KW-0472">Membrane</keyword>
<protein>
    <recommendedName>
        <fullName evidence="4">SAM-dependent methyltransferase</fullName>
    </recommendedName>
</protein>